<gene>
    <name evidence="5" type="ORF">IPF40_04950</name>
</gene>
<feature type="region of interest" description="Disordered" evidence="3">
    <location>
        <begin position="1"/>
        <end position="35"/>
    </location>
</feature>
<comment type="similarity">
    <text evidence="1">Belongs to the bacterial solute-binding protein 8 family.</text>
</comment>
<dbReference type="NCBIfam" id="NF038402">
    <property type="entry name" value="TroA_like"/>
    <property type="match status" value="1"/>
</dbReference>
<name>A0A935CEV1_9MICO</name>
<dbReference type="Proteomes" id="UP000718281">
    <property type="component" value="Unassembled WGS sequence"/>
</dbReference>
<protein>
    <submittedName>
        <fullName evidence="5">ABC transporter substrate-binding protein</fullName>
    </submittedName>
</protein>
<evidence type="ECO:0000256" key="1">
    <source>
        <dbReference type="ARBA" id="ARBA00008814"/>
    </source>
</evidence>
<dbReference type="PANTHER" id="PTHR30535">
    <property type="entry name" value="VITAMIN B12-BINDING PROTEIN"/>
    <property type="match status" value="1"/>
</dbReference>
<comment type="caution">
    <text evidence="5">The sequence shown here is derived from an EMBL/GenBank/DDBJ whole genome shotgun (WGS) entry which is preliminary data.</text>
</comment>
<accession>A0A935CEV1</accession>
<dbReference type="InterPro" id="IPR054828">
    <property type="entry name" value="Vit_B12_bind_prot"/>
</dbReference>
<evidence type="ECO:0000256" key="3">
    <source>
        <dbReference type="SAM" id="MobiDB-lite"/>
    </source>
</evidence>
<proteinExistence type="inferred from homology"/>
<organism evidence="5 6">
    <name type="scientific">Candidatus Phosphoribacter hodrii</name>
    <dbReference type="NCBI Taxonomy" id="2953743"/>
    <lineage>
        <taxon>Bacteria</taxon>
        <taxon>Bacillati</taxon>
        <taxon>Actinomycetota</taxon>
        <taxon>Actinomycetes</taxon>
        <taxon>Micrococcales</taxon>
        <taxon>Dermatophilaceae</taxon>
        <taxon>Candidatus Phosphoribacter</taxon>
    </lineage>
</organism>
<dbReference type="PANTHER" id="PTHR30535:SF35">
    <property type="entry name" value="PERIPLASMIC BINDING PROTEIN"/>
    <property type="match status" value="1"/>
</dbReference>
<dbReference type="InterPro" id="IPR050902">
    <property type="entry name" value="ABC_Transporter_SBP"/>
</dbReference>
<evidence type="ECO:0000259" key="4">
    <source>
        <dbReference type="Pfam" id="PF01497"/>
    </source>
</evidence>
<dbReference type="EMBL" id="JADIXZ010000004">
    <property type="protein sequence ID" value="MBK6300411.1"/>
    <property type="molecule type" value="Genomic_DNA"/>
</dbReference>
<evidence type="ECO:0000313" key="5">
    <source>
        <dbReference type="EMBL" id="MBK6300411.1"/>
    </source>
</evidence>
<dbReference type="AlphaFoldDB" id="A0A935CEV1"/>
<sequence length="292" mass="32024">MPRAQSARGIPGARAWTTAPSTARRPRGPADWRGDRRRPRVCRALTSPIERVVSLVPSLTEALAVSAPGLLVGATDWCVHPVSLDVVRVRGTKNPDVPRIAALAPDLVVASMEENREADVTALRELGIPVWVTDIRTVDGALTSIERLLEIVEAPHCGWVAEAREAWREPTQVAGGARLRAVVAIWRRPWMFLGSDTYAGDVLRRLGVDNVLGHSPWRYPRVDFDELPAHDLVILPDEPYRFTPDDGPEAFPGAATALVDGQALTWYGPAWSRRRPCWPNSWACPPPTPASG</sequence>
<evidence type="ECO:0000256" key="2">
    <source>
        <dbReference type="ARBA" id="ARBA00022729"/>
    </source>
</evidence>
<dbReference type="InterPro" id="IPR002491">
    <property type="entry name" value="ABC_transptr_periplasmic_BD"/>
</dbReference>
<dbReference type="Gene3D" id="3.40.50.1980">
    <property type="entry name" value="Nitrogenase molybdenum iron protein domain"/>
    <property type="match status" value="2"/>
</dbReference>
<reference evidence="5 6" key="1">
    <citation type="submission" date="2020-10" db="EMBL/GenBank/DDBJ databases">
        <title>Connecting structure to function with the recovery of over 1000 high-quality activated sludge metagenome-assembled genomes encoding full-length rRNA genes using long-read sequencing.</title>
        <authorList>
            <person name="Singleton C.M."/>
            <person name="Petriglieri F."/>
            <person name="Kristensen J.M."/>
            <person name="Kirkegaard R.H."/>
            <person name="Michaelsen T.Y."/>
            <person name="Andersen M.H."/>
            <person name="Karst S.M."/>
            <person name="Dueholm M.S."/>
            <person name="Nielsen P.H."/>
            <person name="Albertsen M."/>
        </authorList>
    </citation>
    <scope>NUCLEOTIDE SEQUENCE [LARGE SCALE GENOMIC DNA]</scope>
    <source>
        <strain evidence="5">AalE_18-Q3-R2-46_BAT3C.188</strain>
    </source>
</reference>
<keyword evidence="2" id="KW-0732">Signal</keyword>
<dbReference type="SUPFAM" id="SSF53807">
    <property type="entry name" value="Helical backbone' metal receptor"/>
    <property type="match status" value="1"/>
</dbReference>
<feature type="domain" description="Fe/B12 periplasmic-binding" evidence="4">
    <location>
        <begin position="54"/>
        <end position="227"/>
    </location>
</feature>
<evidence type="ECO:0000313" key="6">
    <source>
        <dbReference type="Proteomes" id="UP000718281"/>
    </source>
</evidence>
<dbReference type="Pfam" id="PF01497">
    <property type="entry name" value="Peripla_BP_2"/>
    <property type="match status" value="1"/>
</dbReference>